<dbReference type="PANTHER" id="PTHR12709">
    <property type="entry name" value="DNA-DIRECTED RNA POLYMERASE II, III"/>
    <property type="match status" value="1"/>
</dbReference>
<evidence type="ECO:0000256" key="2">
    <source>
        <dbReference type="ARBA" id="ARBA00009307"/>
    </source>
</evidence>
<evidence type="ECO:0000313" key="10">
    <source>
        <dbReference type="Proteomes" id="UP000095605"/>
    </source>
</evidence>
<keyword evidence="4 6" id="KW-0804">Transcription</keyword>
<dbReference type="InterPro" id="IPR036898">
    <property type="entry name" value="RNA_pol_Rpb7-like_N_sf"/>
</dbReference>
<dbReference type="Pfam" id="PF03876">
    <property type="entry name" value="SHS2_Rpb7-N"/>
    <property type="match status" value="1"/>
</dbReference>
<evidence type="ECO:0000259" key="7">
    <source>
        <dbReference type="Pfam" id="PF03876"/>
    </source>
</evidence>
<protein>
    <recommendedName>
        <fullName evidence="6">DNA-directed RNA polymerase subunit</fullName>
    </recommendedName>
</protein>
<dbReference type="SUPFAM" id="SSF88798">
    <property type="entry name" value="N-terminal, heterodimerisation domain of RBP7 (RpoE)"/>
    <property type="match status" value="1"/>
</dbReference>
<sequence>MFILTKISDLIKLPPDTFNEDPITAIKYQINKKYANKVINRLGLGVSLYDILDMEDGQIKPGDANAYIQVTFQLIVFKPMVGEIITGFIKSSNIQGIRVTLFPPIDSKNNQSNSKYLSDAKKGSVEFFDDIYIPKEMLFEGCYFSVEEQIWVWNTDGSDETKVFFDLNEKVRFRVEKEIFFDIKPNMKEIQEKERLLEEKGEDALTDDTNEKVASDDDPAPYIIIGSCQSDGMGLVAWWEE</sequence>
<organism evidence="9 10">
    <name type="scientific">Hanseniaspora opuntiae</name>
    <dbReference type="NCBI Taxonomy" id="211096"/>
    <lineage>
        <taxon>Eukaryota</taxon>
        <taxon>Fungi</taxon>
        <taxon>Dikarya</taxon>
        <taxon>Ascomycota</taxon>
        <taxon>Saccharomycotina</taxon>
        <taxon>Saccharomycetes</taxon>
        <taxon>Saccharomycodales</taxon>
        <taxon>Saccharomycodaceae</taxon>
        <taxon>Hanseniaspora</taxon>
    </lineage>
</organism>
<dbReference type="AlphaFoldDB" id="A0A1E5R9V2"/>
<gene>
    <name evidence="9" type="ORF">AWRI3578_g2801</name>
</gene>
<reference evidence="10" key="1">
    <citation type="journal article" date="2016" name="Genome Announc.">
        <title>Genome sequences of three species of Hanseniaspora isolated from spontaneous wine fermentations.</title>
        <authorList>
            <person name="Sternes P.R."/>
            <person name="Lee D."/>
            <person name="Kutyna D.R."/>
            <person name="Borneman A.R."/>
        </authorList>
    </citation>
    <scope>NUCLEOTIDE SEQUENCE [LARGE SCALE GENOMIC DNA]</scope>
    <source>
        <strain evidence="10">AWRI3578</strain>
    </source>
</reference>
<dbReference type="InterPro" id="IPR005576">
    <property type="entry name" value="Rpb7-like_N"/>
</dbReference>
<comment type="subcellular location">
    <subcellularLocation>
        <location evidence="1 6">Nucleus</location>
    </subcellularLocation>
</comment>
<dbReference type="Gene3D" id="3.30.1490.120">
    <property type="entry name" value="RNA polymerase Rpb7-like, N-terminal domain"/>
    <property type="match status" value="1"/>
</dbReference>
<dbReference type="InterPro" id="IPR012340">
    <property type="entry name" value="NA-bd_OB-fold"/>
</dbReference>
<evidence type="ECO:0000256" key="6">
    <source>
        <dbReference type="RuleBase" id="RU369086"/>
    </source>
</evidence>
<proteinExistence type="inferred from homology"/>
<evidence type="ECO:0000259" key="8">
    <source>
        <dbReference type="Pfam" id="PF08292"/>
    </source>
</evidence>
<dbReference type="GO" id="GO:0005666">
    <property type="term" value="C:RNA polymerase III complex"/>
    <property type="evidence" value="ECO:0007669"/>
    <property type="project" value="TreeGrafter"/>
</dbReference>
<dbReference type="EMBL" id="LPNL01000007">
    <property type="protein sequence ID" value="OEJ83313.1"/>
    <property type="molecule type" value="Genomic_DNA"/>
</dbReference>
<dbReference type="CDD" id="cd04330">
    <property type="entry name" value="RNAP_III_Rpc25_N"/>
    <property type="match status" value="1"/>
</dbReference>
<name>A0A1E5R9V2_9ASCO</name>
<comment type="similarity">
    <text evidence="2">Belongs to the eukaryotic RPB7/RPC8 RNA polymerase subunit family.</text>
</comment>
<dbReference type="InterPro" id="IPR013238">
    <property type="entry name" value="RNA_pol_III_Rbc25"/>
</dbReference>
<dbReference type="PANTHER" id="PTHR12709:SF1">
    <property type="entry name" value="DNA-DIRECTED RNA POLYMERASE III SUBUNIT RPC8"/>
    <property type="match status" value="1"/>
</dbReference>
<comment type="function">
    <text evidence="6">DNA-dependent RNA polymerase which catalyzes the transcription of DNA into RNA using the four ribonucleoside triphosphates as substrates.</text>
</comment>
<keyword evidence="5 6" id="KW-0539">Nucleus</keyword>
<dbReference type="FunFam" id="2.40.50.140:FF:000221">
    <property type="entry name" value="DNA-directed RNA polymerase III subunit"/>
    <property type="match status" value="1"/>
</dbReference>
<comment type="caution">
    <text evidence="9">The sequence shown here is derived from an EMBL/GenBank/DDBJ whole genome shotgun (WGS) entry which is preliminary data.</text>
</comment>
<dbReference type="OrthoDB" id="10256606at2759"/>
<dbReference type="Proteomes" id="UP000095605">
    <property type="component" value="Unassembled WGS sequence"/>
</dbReference>
<keyword evidence="3 6" id="KW-0240">DNA-directed RNA polymerase</keyword>
<dbReference type="InterPro" id="IPR045113">
    <property type="entry name" value="Rpb7-like"/>
</dbReference>
<evidence type="ECO:0000256" key="5">
    <source>
        <dbReference type="ARBA" id="ARBA00023242"/>
    </source>
</evidence>
<dbReference type="Gene3D" id="2.40.50.140">
    <property type="entry name" value="Nucleic acid-binding proteins"/>
    <property type="match status" value="1"/>
</dbReference>
<keyword evidence="10" id="KW-1185">Reference proteome</keyword>
<evidence type="ECO:0000256" key="1">
    <source>
        <dbReference type="ARBA" id="ARBA00004123"/>
    </source>
</evidence>
<dbReference type="SUPFAM" id="SSF50249">
    <property type="entry name" value="Nucleic acid-binding proteins"/>
    <property type="match status" value="1"/>
</dbReference>
<feature type="domain" description="RNA polymerase III subunit Rpc25" evidence="8">
    <location>
        <begin position="124"/>
        <end position="239"/>
    </location>
</feature>
<evidence type="ECO:0000313" key="9">
    <source>
        <dbReference type="EMBL" id="OEJ83313.1"/>
    </source>
</evidence>
<dbReference type="GO" id="GO:0006384">
    <property type="term" value="P:transcription initiation at RNA polymerase III promoter"/>
    <property type="evidence" value="ECO:0007669"/>
    <property type="project" value="TreeGrafter"/>
</dbReference>
<accession>A0A1E5R9V2</accession>
<feature type="domain" description="RNA polymerase Rpb7-like N-terminal" evidence="7">
    <location>
        <begin position="8"/>
        <end position="63"/>
    </location>
</feature>
<evidence type="ECO:0000256" key="3">
    <source>
        <dbReference type="ARBA" id="ARBA00022478"/>
    </source>
</evidence>
<evidence type="ECO:0000256" key="4">
    <source>
        <dbReference type="ARBA" id="ARBA00023163"/>
    </source>
</evidence>
<dbReference type="Pfam" id="PF08292">
    <property type="entry name" value="RNA_pol_Rbc25"/>
    <property type="match status" value="1"/>
</dbReference>